<dbReference type="GO" id="GO:0065002">
    <property type="term" value="P:intracellular protein transmembrane transport"/>
    <property type="evidence" value="ECO:0007669"/>
    <property type="project" value="UniProtKB-UniRule"/>
</dbReference>
<feature type="transmembrane region" description="Helical" evidence="9">
    <location>
        <begin position="112"/>
        <end position="132"/>
    </location>
</feature>
<dbReference type="HAMAP" id="MF_01465">
    <property type="entry name" value="SecY"/>
    <property type="match status" value="1"/>
</dbReference>
<dbReference type="Pfam" id="PF00344">
    <property type="entry name" value="SecY"/>
    <property type="match status" value="1"/>
</dbReference>
<feature type="transmembrane region" description="Helical" evidence="9">
    <location>
        <begin position="63"/>
        <end position="91"/>
    </location>
</feature>
<keyword evidence="8 9" id="KW-0472">Membrane</keyword>
<keyword evidence="3 9" id="KW-0813">Transport</keyword>
<comment type="similarity">
    <text evidence="2 9 10">Belongs to the SecY/SEC61-alpha family.</text>
</comment>
<keyword evidence="9" id="KW-1003">Cell membrane</keyword>
<dbReference type="PIRSF" id="PIRSF004557">
    <property type="entry name" value="SecY"/>
    <property type="match status" value="1"/>
</dbReference>
<dbReference type="SUPFAM" id="SSF103491">
    <property type="entry name" value="Preprotein translocase SecY subunit"/>
    <property type="match status" value="1"/>
</dbReference>
<evidence type="ECO:0000256" key="8">
    <source>
        <dbReference type="ARBA" id="ARBA00023136"/>
    </source>
</evidence>
<dbReference type="GO" id="GO:0005886">
    <property type="term" value="C:plasma membrane"/>
    <property type="evidence" value="ECO:0007669"/>
    <property type="project" value="UniProtKB-SubCell"/>
</dbReference>
<evidence type="ECO:0000313" key="11">
    <source>
        <dbReference type="EMBL" id="RGI82199.1"/>
    </source>
</evidence>
<dbReference type="InterPro" id="IPR030659">
    <property type="entry name" value="SecY_CS"/>
</dbReference>
<dbReference type="InterPro" id="IPR026593">
    <property type="entry name" value="SecY"/>
</dbReference>
<feature type="transmembrane region" description="Helical" evidence="9">
    <location>
        <begin position="21"/>
        <end position="43"/>
    </location>
</feature>
<keyword evidence="7 9" id="KW-0811">Translocation</keyword>
<dbReference type="AlphaFoldDB" id="A0A374NDV3"/>
<dbReference type="PANTHER" id="PTHR10906">
    <property type="entry name" value="SECY/SEC61-ALPHA FAMILY MEMBER"/>
    <property type="match status" value="1"/>
</dbReference>
<dbReference type="GO" id="GO:0006605">
    <property type="term" value="P:protein targeting"/>
    <property type="evidence" value="ECO:0007669"/>
    <property type="project" value="UniProtKB-UniRule"/>
</dbReference>
<comment type="caution">
    <text evidence="11">The sequence shown here is derived from an EMBL/GenBank/DDBJ whole genome shotgun (WGS) entry which is preliminary data.</text>
</comment>
<feature type="transmembrane region" description="Helical" evidence="9">
    <location>
        <begin position="309"/>
        <end position="327"/>
    </location>
</feature>
<feature type="transmembrane region" description="Helical" evidence="9">
    <location>
        <begin position="209"/>
        <end position="229"/>
    </location>
</feature>
<evidence type="ECO:0000256" key="2">
    <source>
        <dbReference type="ARBA" id="ARBA00005751"/>
    </source>
</evidence>
<dbReference type="RefSeq" id="WP_117983289.1">
    <property type="nucleotide sequence ID" value="NZ_JAFIQQ010000326.1"/>
</dbReference>
<proteinExistence type="inferred from homology"/>
<dbReference type="PROSITE" id="PS00755">
    <property type="entry name" value="SECY_1"/>
    <property type="match status" value="1"/>
</dbReference>
<evidence type="ECO:0000256" key="7">
    <source>
        <dbReference type="ARBA" id="ARBA00023010"/>
    </source>
</evidence>
<keyword evidence="4 9" id="KW-0812">Transmembrane</keyword>
<dbReference type="NCBIfam" id="TIGR00967">
    <property type="entry name" value="3a0501s007"/>
    <property type="match status" value="1"/>
</dbReference>
<name>A0A374NDV3_9FIRM</name>
<sequence length="439" mass="48831">MLIFKALKRDIEFRKKCMITLGILILIRIFCSIPTLGVNAEYFKTILQENTSLGFLNTLTGNGLSSLSVMALSITPYITASIMIQLLGICFPKIHEMQYSSMKDDRDKIEKATIILGFFLAFTEAIAMSAVFGKQGLLIKYTWYWVLIVALIWTAGASIASVLGKYITDNYIGNGISLILAMNIFSSYLSDSKSIYITLIEGKSDTGKILFGLGIFLFFLLLFALTVLLQESEKDISVIYSQKTGNGKNLTHDDVIPLKLCPGSVVPVIFTSTIMTMPVLFVTLTNKHENEFLKYLDTSYWFTSTTPKYTAGALIYVGLVFFFTFYYTDITMNPVEIADNLRKSAGIIPGIRPGKETTEFLKKERKYILAIGAFCLAFIALLPFVINGILGTSSSSLSFLGTSIIITVGVVHETMTILNSMTMNEKYIEKSEKEGLFRA</sequence>
<evidence type="ECO:0000256" key="4">
    <source>
        <dbReference type="ARBA" id="ARBA00022692"/>
    </source>
</evidence>
<reference evidence="11 12" key="1">
    <citation type="submission" date="2018-08" db="EMBL/GenBank/DDBJ databases">
        <title>A genome reference for cultivated species of the human gut microbiota.</title>
        <authorList>
            <person name="Zou Y."/>
            <person name="Xue W."/>
            <person name="Luo G."/>
        </authorList>
    </citation>
    <scope>NUCLEOTIDE SEQUENCE [LARGE SCALE GENOMIC DNA]</scope>
    <source>
        <strain evidence="11 12">TM10-1AC</strain>
    </source>
</reference>
<evidence type="ECO:0000256" key="5">
    <source>
        <dbReference type="ARBA" id="ARBA00022927"/>
    </source>
</evidence>
<dbReference type="Proteomes" id="UP000262524">
    <property type="component" value="Unassembled WGS sequence"/>
</dbReference>
<evidence type="ECO:0000256" key="10">
    <source>
        <dbReference type="RuleBase" id="RU004349"/>
    </source>
</evidence>
<dbReference type="EMBL" id="QSOE01000105">
    <property type="protein sequence ID" value="RGI82199.1"/>
    <property type="molecule type" value="Genomic_DNA"/>
</dbReference>
<keyword evidence="5 9" id="KW-0653">Protein transport</keyword>
<feature type="transmembrane region" description="Helical" evidence="9">
    <location>
        <begin position="396"/>
        <end position="418"/>
    </location>
</feature>
<feature type="transmembrane region" description="Helical" evidence="9">
    <location>
        <begin position="265"/>
        <end position="284"/>
    </location>
</feature>
<dbReference type="Gene3D" id="1.10.3370.10">
    <property type="entry name" value="SecY subunit domain"/>
    <property type="match status" value="1"/>
</dbReference>
<dbReference type="GO" id="GO:0043952">
    <property type="term" value="P:protein transport by the Sec complex"/>
    <property type="evidence" value="ECO:0007669"/>
    <property type="project" value="UniProtKB-UniRule"/>
</dbReference>
<comment type="subcellular location">
    <subcellularLocation>
        <location evidence="9">Cell membrane</location>
        <topology evidence="9">Multi-pass membrane protein</topology>
    </subcellularLocation>
    <subcellularLocation>
        <location evidence="1">Membrane</location>
        <topology evidence="1">Multi-pass membrane protein</topology>
    </subcellularLocation>
</comment>
<feature type="transmembrane region" description="Helical" evidence="9">
    <location>
        <begin position="367"/>
        <end position="390"/>
    </location>
</feature>
<evidence type="ECO:0000256" key="6">
    <source>
        <dbReference type="ARBA" id="ARBA00022989"/>
    </source>
</evidence>
<organism evidence="11 12">
    <name type="scientific">Anaerobutyricum hallii</name>
    <dbReference type="NCBI Taxonomy" id="39488"/>
    <lineage>
        <taxon>Bacteria</taxon>
        <taxon>Bacillati</taxon>
        <taxon>Bacillota</taxon>
        <taxon>Clostridia</taxon>
        <taxon>Lachnospirales</taxon>
        <taxon>Lachnospiraceae</taxon>
        <taxon>Anaerobutyricum</taxon>
    </lineage>
</organism>
<evidence type="ECO:0000256" key="3">
    <source>
        <dbReference type="ARBA" id="ARBA00022448"/>
    </source>
</evidence>
<feature type="transmembrane region" description="Helical" evidence="9">
    <location>
        <begin position="171"/>
        <end position="189"/>
    </location>
</feature>
<dbReference type="InterPro" id="IPR023201">
    <property type="entry name" value="SecY_dom_sf"/>
</dbReference>
<dbReference type="InterPro" id="IPR002208">
    <property type="entry name" value="SecY/SEC61-alpha"/>
</dbReference>
<protein>
    <recommendedName>
        <fullName evidence="9">Protein translocase subunit SecY</fullName>
    </recommendedName>
</protein>
<accession>A0A374NDV3</accession>
<feature type="transmembrane region" description="Helical" evidence="9">
    <location>
        <begin position="144"/>
        <end position="164"/>
    </location>
</feature>
<keyword evidence="6 9" id="KW-1133">Transmembrane helix</keyword>
<comment type="subunit">
    <text evidence="9">Component of the Sec protein translocase complex. Heterotrimer consisting of SecY, SecE and SecG subunits. The heterotrimers can form oligomers, although 1 heterotrimer is thought to be able to translocate proteins. Interacts with the ribosome. Interacts with SecDF, and other proteins may be involved. Interacts with SecA.</text>
</comment>
<dbReference type="PRINTS" id="PR00303">
    <property type="entry name" value="SECYTRNLCASE"/>
</dbReference>
<gene>
    <name evidence="9 11" type="primary">secY</name>
    <name evidence="11" type="ORF">DXD91_12385</name>
</gene>
<evidence type="ECO:0000256" key="9">
    <source>
        <dbReference type="HAMAP-Rule" id="MF_01465"/>
    </source>
</evidence>
<comment type="function">
    <text evidence="9">The central subunit of the protein translocation channel SecYEG. Consists of two halves formed by TMs 1-5 and 6-10. These two domains form a lateral gate at the front which open onto the bilayer between TMs 2 and 7, and are clamped together by SecE at the back. The channel is closed by both a pore ring composed of hydrophobic SecY resides and a short helix (helix 2A) on the extracellular side of the membrane which forms a plug. The plug probably moves laterally to allow the channel to open. The ring and the pore may move independently.</text>
</comment>
<evidence type="ECO:0000313" key="12">
    <source>
        <dbReference type="Proteomes" id="UP000262524"/>
    </source>
</evidence>
<evidence type="ECO:0000256" key="1">
    <source>
        <dbReference type="ARBA" id="ARBA00004141"/>
    </source>
</evidence>